<evidence type="ECO:0000313" key="2">
    <source>
        <dbReference type="Proteomes" id="UP000636505"/>
    </source>
</evidence>
<dbReference type="InterPro" id="IPR027417">
    <property type="entry name" value="P-loop_NTPase"/>
</dbReference>
<sequence>MTAWWISGPTRSGKTAELSQRLLQLPDDAGQPFLVFAANGDNRIALANRLVNEIQGRVAYITTTPAGFIQDEVTLFWPLLVEQLGLQAQFPLKLRPENEQLLATQLWQPALADGTLQVEGWRDRETVRHTLDFLQLAALAGIPAEDIAPLLQAGMPPSLGSATLWSALGEALLTWRDWCLARGLLTYGLMTELYWRHLLPLPRYQAQLLERFSGVLADDLDEYPAIAHSLFSVFLAAERPCLFTYNPQGQVRLGLGADPEALAPLAERCERMELSQPATDGLGHTWADTLVAWVRDPLQLPELPDAIALIQTTSRGQLLRQLAEAIITAVHSRQVNPAEVAVIGPGLDPIARYSLAEILTSKGIAVESLNDQRPLISSPLIRALLTLLALIYPGLGRLIDRDAVAEMLVVLSQRPQSGDEAWFELIRIDPVRAELIADYCYVPDIENPHLLPVETFPRWDRLGYQATQAYTDLLQWIESQKQQRQQRFMANAATLLDRAIQQFLWRGNYLPADQLSALRELMETAQYFWRVEERLRLYGGLPQPGQSSKLSDVGRFIQLLQSGAVSANPYPVKPLVAGRQGVTLATVFQYRAQRLTHRWQFWLDAGSPRWLTGKDELLGAPIFLQDWSGRPLTAADIEAAHEERLERILRDLLSRATERIILCHSDLALNGQEQLGPLLSLVSAAQPLQDPIHLPE</sequence>
<evidence type="ECO:0000313" key="1">
    <source>
        <dbReference type="EMBL" id="MBE9079896.1"/>
    </source>
</evidence>
<dbReference type="SUPFAM" id="SSF52540">
    <property type="entry name" value="P-loop containing nucleoside triphosphate hydrolases"/>
    <property type="match status" value="1"/>
</dbReference>
<evidence type="ECO:0008006" key="3">
    <source>
        <dbReference type="Google" id="ProtNLM"/>
    </source>
</evidence>
<proteinExistence type="predicted"/>
<comment type="caution">
    <text evidence="1">The sequence shown here is derived from an EMBL/GenBank/DDBJ whole genome shotgun (WGS) entry which is preliminary data.</text>
</comment>
<accession>A0A8J7DN84</accession>
<keyword evidence="2" id="KW-1185">Reference proteome</keyword>
<dbReference type="Proteomes" id="UP000636505">
    <property type="component" value="Unassembled WGS sequence"/>
</dbReference>
<dbReference type="RefSeq" id="WP_193911312.1">
    <property type="nucleotide sequence ID" value="NZ_JADEXG010000072.1"/>
</dbReference>
<dbReference type="AlphaFoldDB" id="A0A8J7DN84"/>
<organism evidence="1 2">
    <name type="scientific">Vasconcelosia minhoensis LEGE 07310</name>
    <dbReference type="NCBI Taxonomy" id="915328"/>
    <lineage>
        <taxon>Bacteria</taxon>
        <taxon>Bacillati</taxon>
        <taxon>Cyanobacteriota</taxon>
        <taxon>Cyanophyceae</taxon>
        <taxon>Nodosilineales</taxon>
        <taxon>Cymatolegaceae</taxon>
        <taxon>Vasconcelosia</taxon>
        <taxon>Vasconcelosia minhoensis</taxon>
    </lineage>
</organism>
<protein>
    <recommendedName>
        <fullName evidence="3">Recombinase family protein</fullName>
    </recommendedName>
</protein>
<reference evidence="1" key="1">
    <citation type="submission" date="2020-10" db="EMBL/GenBank/DDBJ databases">
        <authorList>
            <person name="Castelo-Branco R."/>
            <person name="Eusebio N."/>
            <person name="Adriana R."/>
            <person name="Vieira A."/>
            <person name="Brugerolle De Fraissinette N."/>
            <person name="Rezende De Castro R."/>
            <person name="Schneider M.P."/>
            <person name="Vasconcelos V."/>
            <person name="Leao P.N."/>
        </authorList>
    </citation>
    <scope>NUCLEOTIDE SEQUENCE</scope>
    <source>
        <strain evidence="1">LEGE 07310</strain>
    </source>
</reference>
<gene>
    <name evidence="1" type="ORF">IQ241_21820</name>
</gene>
<dbReference type="EMBL" id="JADEXG010000072">
    <property type="protein sequence ID" value="MBE9079896.1"/>
    <property type="molecule type" value="Genomic_DNA"/>
</dbReference>
<name>A0A8J7DN84_9CYAN</name>